<comment type="caution">
    <text evidence="1">The sequence shown here is derived from an EMBL/GenBank/DDBJ whole genome shotgun (WGS) entry which is preliminary data.</text>
</comment>
<dbReference type="Gene3D" id="3.40.50.1820">
    <property type="entry name" value="alpha/beta hydrolase"/>
    <property type="match status" value="1"/>
</dbReference>
<reference evidence="1" key="1">
    <citation type="submission" date="2021-03" db="EMBL/GenBank/DDBJ databases">
        <title>Whole genome shotgun sequence of Actinoplanes auranticolor NBRC 12245.</title>
        <authorList>
            <person name="Komaki H."/>
            <person name="Tamura T."/>
        </authorList>
    </citation>
    <scope>NUCLEOTIDE SEQUENCE</scope>
    <source>
        <strain evidence="1">NBRC 12245</strain>
    </source>
</reference>
<protein>
    <submittedName>
        <fullName evidence="1">Uncharacterized protein</fullName>
    </submittedName>
</protein>
<evidence type="ECO:0000313" key="2">
    <source>
        <dbReference type="Proteomes" id="UP000681340"/>
    </source>
</evidence>
<name>A0A919S6H0_9ACTN</name>
<accession>A0A919S6H0</accession>
<gene>
    <name evidence="1" type="ORF">Aau02nite_19490</name>
</gene>
<dbReference type="AlphaFoldDB" id="A0A919S6H0"/>
<organism evidence="1 2">
    <name type="scientific">Actinoplanes auranticolor</name>
    <dbReference type="NCBI Taxonomy" id="47988"/>
    <lineage>
        <taxon>Bacteria</taxon>
        <taxon>Bacillati</taxon>
        <taxon>Actinomycetota</taxon>
        <taxon>Actinomycetes</taxon>
        <taxon>Micromonosporales</taxon>
        <taxon>Micromonosporaceae</taxon>
        <taxon>Actinoplanes</taxon>
    </lineage>
</organism>
<dbReference type="InterPro" id="IPR029058">
    <property type="entry name" value="AB_hydrolase_fold"/>
</dbReference>
<proteinExistence type="predicted"/>
<sequence>MCPVCAWRDKPTWAVIATDDKSFDRAMLQHMAKRAGAQITDVPASHALYVTRAGVVADVIVTAAQNAS</sequence>
<keyword evidence="2" id="KW-1185">Reference proteome</keyword>
<dbReference type="RefSeq" id="WP_212988010.1">
    <property type="nucleotide sequence ID" value="NZ_BAABEA010000009.1"/>
</dbReference>
<dbReference type="Proteomes" id="UP000681340">
    <property type="component" value="Unassembled WGS sequence"/>
</dbReference>
<dbReference type="EMBL" id="BOQL01000018">
    <property type="protein sequence ID" value="GIM65754.1"/>
    <property type="molecule type" value="Genomic_DNA"/>
</dbReference>
<evidence type="ECO:0000313" key="1">
    <source>
        <dbReference type="EMBL" id="GIM65754.1"/>
    </source>
</evidence>